<evidence type="ECO:0000313" key="3">
    <source>
        <dbReference type="Proteomes" id="UP000324222"/>
    </source>
</evidence>
<evidence type="ECO:0000256" key="1">
    <source>
        <dbReference type="SAM" id="MobiDB-lite"/>
    </source>
</evidence>
<keyword evidence="3" id="KW-1185">Reference proteome</keyword>
<accession>A0A5B7KIG2</accession>
<feature type="region of interest" description="Disordered" evidence="1">
    <location>
        <begin position="46"/>
        <end position="75"/>
    </location>
</feature>
<name>A0A5B7KIG2_PORTR</name>
<feature type="compositionally biased region" description="Polar residues" evidence="1">
    <location>
        <begin position="54"/>
        <end position="75"/>
    </location>
</feature>
<evidence type="ECO:0000313" key="2">
    <source>
        <dbReference type="EMBL" id="MPD06990.1"/>
    </source>
</evidence>
<reference evidence="2 3" key="1">
    <citation type="submission" date="2019-05" db="EMBL/GenBank/DDBJ databases">
        <title>Another draft genome of Portunus trituberculatus and its Hox gene families provides insights of decapod evolution.</title>
        <authorList>
            <person name="Jeong J.-H."/>
            <person name="Song I."/>
            <person name="Kim S."/>
            <person name="Choi T."/>
            <person name="Kim D."/>
            <person name="Ryu S."/>
            <person name="Kim W."/>
        </authorList>
    </citation>
    <scope>NUCLEOTIDE SEQUENCE [LARGE SCALE GENOMIC DNA]</scope>
    <source>
        <tissue evidence="2">Muscle</tissue>
    </source>
</reference>
<dbReference type="EMBL" id="VSRR010154090">
    <property type="protein sequence ID" value="MPD06990.1"/>
    <property type="molecule type" value="Genomic_DNA"/>
</dbReference>
<proteinExistence type="predicted"/>
<dbReference type="AlphaFoldDB" id="A0A5B7KIG2"/>
<sequence length="75" mass="8255">MQVPIGLNRVMSPVAFASFFLHSFSPFLQTETWLLLESHPGALTGPGTSAGLHMSNTPPSKNVRTYEKLQQTTRP</sequence>
<dbReference type="Proteomes" id="UP000324222">
    <property type="component" value="Unassembled WGS sequence"/>
</dbReference>
<protein>
    <submittedName>
        <fullName evidence="2">Uncharacterized protein</fullName>
    </submittedName>
</protein>
<comment type="caution">
    <text evidence="2">The sequence shown here is derived from an EMBL/GenBank/DDBJ whole genome shotgun (WGS) entry which is preliminary data.</text>
</comment>
<organism evidence="2 3">
    <name type="scientific">Portunus trituberculatus</name>
    <name type="common">Swimming crab</name>
    <name type="synonym">Neptunus trituberculatus</name>
    <dbReference type="NCBI Taxonomy" id="210409"/>
    <lineage>
        <taxon>Eukaryota</taxon>
        <taxon>Metazoa</taxon>
        <taxon>Ecdysozoa</taxon>
        <taxon>Arthropoda</taxon>
        <taxon>Crustacea</taxon>
        <taxon>Multicrustacea</taxon>
        <taxon>Malacostraca</taxon>
        <taxon>Eumalacostraca</taxon>
        <taxon>Eucarida</taxon>
        <taxon>Decapoda</taxon>
        <taxon>Pleocyemata</taxon>
        <taxon>Brachyura</taxon>
        <taxon>Eubrachyura</taxon>
        <taxon>Portunoidea</taxon>
        <taxon>Portunidae</taxon>
        <taxon>Portuninae</taxon>
        <taxon>Portunus</taxon>
    </lineage>
</organism>
<gene>
    <name evidence="2" type="ORF">E2C01_102830</name>
</gene>